<feature type="transmembrane region" description="Helical" evidence="1">
    <location>
        <begin position="82"/>
        <end position="102"/>
    </location>
</feature>
<proteinExistence type="predicted"/>
<name>A0A0L8GFG7_OCTBM</name>
<dbReference type="EMBL" id="KQ422055">
    <property type="protein sequence ID" value="KOF75599.1"/>
    <property type="molecule type" value="Genomic_DNA"/>
</dbReference>
<evidence type="ECO:0000313" key="2">
    <source>
        <dbReference type="EMBL" id="KOF75599.1"/>
    </source>
</evidence>
<keyword evidence="1" id="KW-0812">Transmembrane</keyword>
<dbReference type="AlphaFoldDB" id="A0A0L8GFG7"/>
<organism evidence="2">
    <name type="scientific">Octopus bimaculoides</name>
    <name type="common">California two-spotted octopus</name>
    <dbReference type="NCBI Taxonomy" id="37653"/>
    <lineage>
        <taxon>Eukaryota</taxon>
        <taxon>Metazoa</taxon>
        <taxon>Spiralia</taxon>
        <taxon>Lophotrochozoa</taxon>
        <taxon>Mollusca</taxon>
        <taxon>Cephalopoda</taxon>
        <taxon>Coleoidea</taxon>
        <taxon>Octopodiformes</taxon>
        <taxon>Octopoda</taxon>
        <taxon>Incirrata</taxon>
        <taxon>Octopodidae</taxon>
        <taxon>Octopus</taxon>
    </lineage>
</organism>
<protein>
    <submittedName>
        <fullName evidence="2">Uncharacterized protein</fullName>
    </submittedName>
</protein>
<feature type="transmembrane region" description="Helical" evidence="1">
    <location>
        <begin position="108"/>
        <end position="129"/>
    </location>
</feature>
<evidence type="ECO:0000256" key="1">
    <source>
        <dbReference type="SAM" id="Phobius"/>
    </source>
</evidence>
<sequence>MASSSVGKRTSTVPKRFPLFTKLFWPHMGFRAISNLCGVALSILWYLVLNTLYIIVLLFVACINACGVLRKTLLPSFLNNSLALFISAIVTLVSSELCLAAEAKPLQWQLVVVLVLFFSSSFSSVGAMVEVRAGKCI</sequence>
<gene>
    <name evidence="2" type="ORF">OCBIM_22034484mg</name>
</gene>
<keyword evidence="1" id="KW-1133">Transmembrane helix</keyword>
<accession>A0A0L8GFG7</accession>
<keyword evidence="1" id="KW-0472">Membrane</keyword>
<reference evidence="2" key="1">
    <citation type="submission" date="2015-07" db="EMBL/GenBank/DDBJ databases">
        <title>MeaNS - Measles Nucleotide Surveillance Program.</title>
        <authorList>
            <person name="Tran T."/>
            <person name="Druce J."/>
        </authorList>
    </citation>
    <scope>NUCLEOTIDE SEQUENCE</scope>
    <source>
        <strain evidence="2">UCB-OBI-ISO-001</strain>
        <tissue evidence="2">Gonad</tissue>
    </source>
</reference>